<evidence type="ECO:0000256" key="1">
    <source>
        <dbReference type="PIRNR" id="PIRNR029681"/>
    </source>
</evidence>
<gene>
    <name evidence="5" type="ORF">H8B19_17405</name>
</gene>
<feature type="site" description="Critical for activity" evidence="3">
    <location>
        <position position="157"/>
    </location>
</feature>
<feature type="active site" description="Charge relay system" evidence="2">
    <location>
        <position position="154"/>
    </location>
</feature>
<reference evidence="5" key="2">
    <citation type="submission" date="2020-08" db="EMBL/GenBank/DDBJ databases">
        <authorList>
            <person name="Lai Q."/>
        </authorList>
    </citation>
    <scope>NUCLEOTIDE SEQUENCE</scope>
    <source>
        <strain evidence="5">S27-2</strain>
    </source>
</reference>
<comment type="caution">
    <text evidence="5">The sequence shown here is derived from an EMBL/GenBank/DDBJ whole genome shotgun (WGS) entry which is preliminary data.</text>
</comment>
<feature type="active site" description="Charge relay system" evidence="2">
    <location>
        <position position="168"/>
    </location>
</feature>
<feature type="signal peptide" evidence="4">
    <location>
        <begin position="1"/>
        <end position="20"/>
    </location>
</feature>
<comment type="subunit">
    <text evidence="1">Homodimer.</text>
</comment>
<keyword evidence="1" id="KW-0998">Cell outer membrane</keyword>
<dbReference type="Proteomes" id="UP000601768">
    <property type="component" value="Unassembled WGS sequence"/>
</dbReference>
<dbReference type="InterPro" id="IPR018550">
    <property type="entry name" value="Lipid-A_deacylase-rel"/>
</dbReference>
<proteinExistence type="inferred from homology"/>
<accession>A0A8J6M0S3</accession>
<organism evidence="5 6">
    <name type="scientific">Neptunicella marina</name>
    <dbReference type="NCBI Taxonomy" id="2125989"/>
    <lineage>
        <taxon>Bacteria</taxon>
        <taxon>Pseudomonadati</taxon>
        <taxon>Pseudomonadota</taxon>
        <taxon>Gammaproteobacteria</taxon>
        <taxon>Alteromonadales</taxon>
        <taxon>Alteromonadaceae</taxon>
        <taxon>Neptunicella</taxon>
    </lineage>
</organism>
<dbReference type="GO" id="GO:0050528">
    <property type="term" value="F:acyloxyacyl hydrolase activity"/>
    <property type="evidence" value="ECO:0007669"/>
    <property type="project" value="UniProtKB-EC"/>
</dbReference>
<name>A0A8J6M0S3_9ALTE</name>
<dbReference type="PIRSF" id="PIRSF029681">
    <property type="entry name" value="PagL"/>
    <property type="match status" value="1"/>
</dbReference>
<evidence type="ECO:0000256" key="3">
    <source>
        <dbReference type="PIRSR" id="PIRSR029681-2"/>
    </source>
</evidence>
<protein>
    <recommendedName>
        <fullName evidence="1">Lipid A deacylase</fullName>
        <ecNumber evidence="1">3.1.1.77</ecNumber>
    </recommendedName>
    <alternativeName>
        <fullName evidence="1">LPS 3-O-deacylase</fullName>
    </alternativeName>
    <alternativeName>
        <fullName evidence="1">Outer membrane enzyme</fullName>
    </alternativeName>
</protein>
<comment type="catalytic activity">
    <reaction evidence="1">
        <text>a 3-(acyloxy)acyl derivative of bacterial toxin + H2O = a 3-hydroxyacyl derivative of bacterial toxin + a fatty acid + H(+)</text>
        <dbReference type="Rhea" id="RHEA:12032"/>
        <dbReference type="ChEBI" id="CHEBI:15377"/>
        <dbReference type="ChEBI" id="CHEBI:15378"/>
        <dbReference type="ChEBI" id="CHEBI:28868"/>
        <dbReference type="ChEBI" id="CHEBI:136853"/>
        <dbReference type="ChEBI" id="CHEBI:140675"/>
        <dbReference type="EC" id="3.1.1.77"/>
    </reaction>
</comment>
<keyword evidence="1 5" id="KW-0378">Hydrolase</keyword>
<feature type="active site" description="Charge relay system" evidence="2">
    <location>
        <position position="156"/>
    </location>
</feature>
<dbReference type="EC" id="3.1.1.77" evidence="1"/>
<dbReference type="Gene3D" id="2.40.160.20">
    <property type="match status" value="1"/>
</dbReference>
<dbReference type="AlphaFoldDB" id="A0A8J6M0S3"/>
<evidence type="ECO:0000313" key="6">
    <source>
        <dbReference type="Proteomes" id="UP000601768"/>
    </source>
</evidence>
<comment type="function">
    <text evidence="1">Has lipid A 3-O-deacylase activity. Hydrolyzes the ester bond at the 3 position of lipid A, a bioactive component of lipopolysaccharide (LPS), thereby releasing the primary fatty acyl moiety.</text>
</comment>
<keyword evidence="1" id="KW-0472">Membrane</keyword>
<dbReference type="EMBL" id="JACNEP010000022">
    <property type="protein sequence ID" value="MBC3767660.1"/>
    <property type="molecule type" value="Genomic_DNA"/>
</dbReference>
<dbReference type="Pfam" id="PF09411">
    <property type="entry name" value="PagL"/>
    <property type="match status" value="1"/>
</dbReference>
<dbReference type="GO" id="GO:0009279">
    <property type="term" value="C:cell outer membrane"/>
    <property type="evidence" value="ECO:0007669"/>
    <property type="project" value="UniProtKB-SubCell"/>
</dbReference>
<comment type="similarity">
    <text evidence="1">Belongs to the PagL family.</text>
</comment>
<sequence length="178" mass="20301">MNKLAVIWVALLLHFLPAHAANLNQGIAIDYLDGESRLSGLRLAYRPYYGTFSQIKQLGELDVYWEMSVNLWEFGENNHHDTNLAIAISPVFSSQFTTVANKYPLKWEFGIGVSLIDDTQFAGKDIGSHYQFEDRLGLVMLLDEQQSVSMRYMHYSNGGLNSKNPGLDFFNLSYGYRF</sequence>
<keyword evidence="4" id="KW-0732">Signal</keyword>
<feature type="chain" id="PRO_5035218118" description="Lipid A deacylase" evidence="4">
    <location>
        <begin position="21"/>
        <end position="178"/>
    </location>
</feature>
<dbReference type="RefSeq" id="WP_186508292.1">
    <property type="nucleotide sequence ID" value="NZ_JACNEP010000022.1"/>
</dbReference>
<evidence type="ECO:0000256" key="2">
    <source>
        <dbReference type="PIRSR" id="PIRSR029681-1"/>
    </source>
</evidence>
<comment type="subcellular location">
    <subcellularLocation>
        <location evidence="1">Cell outer membrane</location>
        <topology evidence="1">Multi-pass membrane protein</topology>
    </subcellularLocation>
</comment>
<reference evidence="5" key="1">
    <citation type="journal article" date="2018" name="Int. J. Syst. Evol. Microbiol.">
        <title>Neptunicella marina gen. nov., sp. nov., isolated from surface seawater.</title>
        <authorList>
            <person name="Liu X."/>
            <person name="Lai Q."/>
            <person name="Du Y."/>
            <person name="Zhang X."/>
            <person name="Liu Z."/>
            <person name="Sun F."/>
            <person name="Shao Z."/>
        </authorList>
    </citation>
    <scope>NUCLEOTIDE SEQUENCE</scope>
    <source>
        <strain evidence="5">S27-2</strain>
    </source>
</reference>
<keyword evidence="6" id="KW-1185">Reference proteome</keyword>
<evidence type="ECO:0000313" key="5">
    <source>
        <dbReference type="EMBL" id="MBC3767660.1"/>
    </source>
</evidence>
<evidence type="ECO:0000256" key="4">
    <source>
        <dbReference type="SAM" id="SignalP"/>
    </source>
</evidence>